<organism evidence="2 3">
    <name type="scientific">Kribbella sandramycini</name>
    <dbReference type="NCBI Taxonomy" id="60450"/>
    <lineage>
        <taxon>Bacteria</taxon>
        <taxon>Bacillati</taxon>
        <taxon>Actinomycetota</taxon>
        <taxon>Actinomycetes</taxon>
        <taxon>Propionibacteriales</taxon>
        <taxon>Kribbellaceae</taxon>
        <taxon>Kribbella</taxon>
    </lineage>
</organism>
<evidence type="ECO:0000256" key="1">
    <source>
        <dbReference type="SAM" id="Phobius"/>
    </source>
</evidence>
<sequence>MLTLPAFSPAPIESLKYWWFILFPGLALLITTLAFNLFGDGVRDAFDPRADRT</sequence>
<accession>A0A841SCZ3</accession>
<dbReference type="EMBL" id="JACHKF010000001">
    <property type="protein sequence ID" value="MBB6567520.1"/>
    <property type="molecule type" value="Genomic_DNA"/>
</dbReference>
<feature type="transmembrane region" description="Helical" evidence="1">
    <location>
        <begin position="17"/>
        <end position="39"/>
    </location>
</feature>
<protein>
    <submittedName>
        <fullName evidence="2">ABC-type dipeptide/oligopeptide/nickel transport system permease subunit</fullName>
    </submittedName>
</protein>
<comment type="caution">
    <text evidence="2">The sequence shown here is derived from an EMBL/GenBank/DDBJ whole genome shotgun (WGS) entry which is preliminary data.</text>
</comment>
<evidence type="ECO:0000313" key="2">
    <source>
        <dbReference type="EMBL" id="MBB6567520.1"/>
    </source>
</evidence>
<dbReference type="RefSeq" id="WP_238354707.1">
    <property type="nucleotide sequence ID" value="NZ_BAAAGT010000003.1"/>
</dbReference>
<keyword evidence="1" id="KW-0472">Membrane</keyword>
<keyword evidence="1" id="KW-1133">Transmembrane helix</keyword>
<name>A0A841SCZ3_9ACTN</name>
<keyword evidence="1" id="KW-0812">Transmembrane</keyword>
<reference evidence="2 3" key="1">
    <citation type="submission" date="2020-08" db="EMBL/GenBank/DDBJ databases">
        <title>Sequencing the genomes of 1000 actinobacteria strains.</title>
        <authorList>
            <person name="Klenk H.-P."/>
        </authorList>
    </citation>
    <scope>NUCLEOTIDE SEQUENCE [LARGE SCALE GENOMIC DNA]</scope>
    <source>
        <strain evidence="2 3">DSM 15626</strain>
    </source>
</reference>
<proteinExistence type="predicted"/>
<dbReference type="AlphaFoldDB" id="A0A841SCZ3"/>
<dbReference type="Proteomes" id="UP000553957">
    <property type="component" value="Unassembled WGS sequence"/>
</dbReference>
<evidence type="ECO:0000313" key="3">
    <source>
        <dbReference type="Proteomes" id="UP000553957"/>
    </source>
</evidence>
<gene>
    <name evidence="2" type="ORF">HNR71_003157</name>
</gene>